<dbReference type="GO" id="GO:0005509">
    <property type="term" value="F:calcium ion binding"/>
    <property type="evidence" value="ECO:0007669"/>
    <property type="project" value="InterPro"/>
</dbReference>
<keyword evidence="3 8" id="KW-0732">Signal</keyword>
<comment type="caution">
    <text evidence="7">Lacks conserved residue(s) required for the propagation of feature annotation.</text>
</comment>
<dbReference type="SUPFAM" id="SSF57196">
    <property type="entry name" value="EGF/Laminin"/>
    <property type="match status" value="4"/>
</dbReference>
<feature type="domain" description="EGF-like" evidence="9">
    <location>
        <begin position="22"/>
        <end position="56"/>
    </location>
</feature>
<dbReference type="PROSITE" id="PS00010">
    <property type="entry name" value="ASX_HYDROXYL"/>
    <property type="match status" value="4"/>
</dbReference>
<dbReference type="FunFam" id="2.10.25.10:FF:000173">
    <property type="entry name" value="Neurogenic locus notch protein 2"/>
    <property type="match status" value="1"/>
</dbReference>
<keyword evidence="4" id="KW-0677">Repeat</keyword>
<dbReference type="AlphaFoldDB" id="A0A913X4N7"/>
<dbReference type="Pfam" id="PF00008">
    <property type="entry name" value="EGF"/>
    <property type="match status" value="1"/>
</dbReference>
<dbReference type="InterPro" id="IPR018097">
    <property type="entry name" value="EGF_Ca-bd_CS"/>
</dbReference>
<evidence type="ECO:0000259" key="9">
    <source>
        <dbReference type="PROSITE" id="PS50026"/>
    </source>
</evidence>
<sequence length="536" mass="60758">MNLHFIGILFFVLWKIQLSSCYGCDINPCQNGGSCRNVSGDYNCTCNKSWQGKHCEQDVDECLTSPCKNQGMCLNSPGSYMCGCISGWKGHNCDQDVDECLTRPCKNEGKCLNFPGSYICRCMPGWKGHNCDQDVDECSTYPGICQNHEECYNIPGSFICRCHLGWKAQTCPRAIIYGSSIPGQGYVYYMLPRTPYFQTKKRQVLQILKERMTWTDFQKTAKVACKTAGYIGPFSPSLPGYFDKNALGHSAYMLIRSGGCSGDETSLIACSYTLLVTHRFSKYRLKVNCLPPNRSHMHGVSYNLWKGKLLPSDVSSWKLASIYQNKPMASHILPSFDVNFRVYPYLCIKLSGYLMVNRPGMYSIAATCKDGCEVWWKRVEEQGLDDDGSTASMIIKLKSTLIPNAYERSPEQIKSMHIGCHFYHLEVYTSLLYELNMNKFTNLAIRSHDDGRWSAPIPSKFLYWYRPGERKLYFNVTNSISSRVNLGSQLLIEALYKFCCVGVKCPSCPLTLYLNALGHSILVNRSLQMNCVQLYH</sequence>
<dbReference type="PANTHER" id="PTHR24049:SF35">
    <property type="entry name" value="EGF-LIKE DOMAIN-CONTAINING PROTEIN"/>
    <property type="match status" value="1"/>
</dbReference>
<dbReference type="Gene3D" id="2.10.25.10">
    <property type="entry name" value="Laminin"/>
    <property type="match status" value="4"/>
</dbReference>
<dbReference type="GeneID" id="110237252"/>
<reference evidence="10" key="1">
    <citation type="submission" date="2022-11" db="UniProtKB">
        <authorList>
            <consortium name="EnsemblMetazoa"/>
        </authorList>
    </citation>
    <scope>IDENTIFICATION</scope>
</reference>
<feature type="domain" description="EGF-like" evidence="9">
    <location>
        <begin position="96"/>
        <end position="132"/>
    </location>
</feature>
<feature type="domain" description="EGF-like" evidence="9">
    <location>
        <begin position="134"/>
        <end position="172"/>
    </location>
</feature>
<dbReference type="PANTHER" id="PTHR24049">
    <property type="entry name" value="CRUMBS FAMILY MEMBER"/>
    <property type="match status" value="1"/>
</dbReference>
<dbReference type="FunFam" id="2.10.25.10:FF:000038">
    <property type="entry name" value="Fibrillin 2"/>
    <property type="match status" value="1"/>
</dbReference>
<feature type="disulfide bond" evidence="7">
    <location>
        <begin position="162"/>
        <end position="171"/>
    </location>
</feature>
<dbReference type="EnsemblMetazoa" id="XM_021042845.2">
    <property type="protein sequence ID" value="XP_020898504.2"/>
    <property type="gene ID" value="LOC110237252"/>
</dbReference>
<dbReference type="FunFam" id="2.10.25.10:FF:000151">
    <property type="entry name" value="FAT atypical cadherin 4"/>
    <property type="match status" value="1"/>
</dbReference>
<dbReference type="PROSITE" id="PS50026">
    <property type="entry name" value="EGF_3"/>
    <property type="match status" value="4"/>
</dbReference>
<feature type="disulfide bond" evidence="7">
    <location>
        <begin position="46"/>
        <end position="55"/>
    </location>
</feature>
<feature type="chain" id="PRO_5037043121" description="EGF-like domain-containing protein" evidence="8">
    <location>
        <begin position="22"/>
        <end position="536"/>
    </location>
</feature>
<dbReference type="InterPro" id="IPR051022">
    <property type="entry name" value="Notch_Cell-Fate_Det"/>
</dbReference>
<accession>A0A913X4N7</accession>
<evidence type="ECO:0000256" key="5">
    <source>
        <dbReference type="ARBA" id="ARBA00023157"/>
    </source>
</evidence>
<keyword evidence="5 7" id="KW-1015">Disulfide bond</keyword>
<feature type="signal peptide" evidence="8">
    <location>
        <begin position="1"/>
        <end position="21"/>
    </location>
</feature>
<name>A0A913X4N7_EXADI</name>
<dbReference type="InterPro" id="IPR049883">
    <property type="entry name" value="NOTCH1_EGF-like"/>
</dbReference>
<protein>
    <recommendedName>
        <fullName evidence="9">EGF-like domain-containing protein</fullName>
    </recommendedName>
</protein>
<evidence type="ECO:0000256" key="6">
    <source>
        <dbReference type="ARBA" id="ARBA00023180"/>
    </source>
</evidence>
<feature type="domain" description="EGF-like" evidence="9">
    <location>
        <begin position="58"/>
        <end position="94"/>
    </location>
</feature>
<dbReference type="InterPro" id="IPR000742">
    <property type="entry name" value="EGF"/>
</dbReference>
<dbReference type="Proteomes" id="UP000887567">
    <property type="component" value="Unplaced"/>
</dbReference>
<evidence type="ECO:0000256" key="7">
    <source>
        <dbReference type="PROSITE-ProRule" id="PRU00076"/>
    </source>
</evidence>
<dbReference type="OrthoDB" id="5953235at2759"/>
<feature type="disulfide bond" evidence="7">
    <location>
        <begin position="84"/>
        <end position="93"/>
    </location>
</feature>
<dbReference type="InterPro" id="IPR001881">
    <property type="entry name" value="EGF-like_Ca-bd_dom"/>
</dbReference>
<dbReference type="Pfam" id="PF07645">
    <property type="entry name" value="EGF_CA"/>
    <property type="match status" value="3"/>
</dbReference>
<keyword evidence="11" id="KW-1185">Reference proteome</keyword>
<dbReference type="InterPro" id="IPR000152">
    <property type="entry name" value="EGF-type_Asp/Asn_hydroxyl_site"/>
</dbReference>
<evidence type="ECO:0000313" key="11">
    <source>
        <dbReference type="Proteomes" id="UP000887567"/>
    </source>
</evidence>
<evidence type="ECO:0000256" key="2">
    <source>
        <dbReference type="ARBA" id="ARBA00022536"/>
    </source>
</evidence>
<feature type="disulfide bond" evidence="7">
    <location>
        <begin position="122"/>
        <end position="131"/>
    </location>
</feature>
<dbReference type="KEGG" id="epa:110237252"/>
<proteinExistence type="inferred from homology"/>
<dbReference type="PROSITE" id="PS01187">
    <property type="entry name" value="EGF_CA"/>
    <property type="match status" value="2"/>
</dbReference>
<dbReference type="SMART" id="SM00181">
    <property type="entry name" value="EGF"/>
    <property type="match status" value="4"/>
</dbReference>
<dbReference type="SMART" id="SM00179">
    <property type="entry name" value="EGF_CA"/>
    <property type="match status" value="4"/>
</dbReference>
<dbReference type="PROSITE" id="PS00022">
    <property type="entry name" value="EGF_1"/>
    <property type="match status" value="3"/>
</dbReference>
<comment type="similarity">
    <text evidence="1">Belongs to the EGF domain peptide family.</text>
</comment>
<dbReference type="RefSeq" id="XP_020898504.2">
    <property type="nucleotide sequence ID" value="XM_021042845.2"/>
</dbReference>
<evidence type="ECO:0000256" key="8">
    <source>
        <dbReference type="SAM" id="SignalP"/>
    </source>
</evidence>
<evidence type="ECO:0000256" key="1">
    <source>
        <dbReference type="ARBA" id="ARBA00006373"/>
    </source>
</evidence>
<evidence type="ECO:0000256" key="4">
    <source>
        <dbReference type="ARBA" id="ARBA00022737"/>
    </source>
</evidence>
<keyword evidence="6" id="KW-0325">Glycoprotein</keyword>
<keyword evidence="2 7" id="KW-0245">EGF-like domain</keyword>
<evidence type="ECO:0000256" key="3">
    <source>
        <dbReference type="ARBA" id="ARBA00022729"/>
    </source>
</evidence>
<dbReference type="PROSITE" id="PS01186">
    <property type="entry name" value="EGF_2"/>
    <property type="match status" value="3"/>
</dbReference>
<evidence type="ECO:0000313" key="10">
    <source>
        <dbReference type="EnsemblMetazoa" id="XP_020898504.2"/>
    </source>
</evidence>
<organism evidence="10 11">
    <name type="scientific">Exaiptasia diaphana</name>
    <name type="common">Tropical sea anemone</name>
    <name type="synonym">Aiptasia pulchella</name>
    <dbReference type="NCBI Taxonomy" id="2652724"/>
    <lineage>
        <taxon>Eukaryota</taxon>
        <taxon>Metazoa</taxon>
        <taxon>Cnidaria</taxon>
        <taxon>Anthozoa</taxon>
        <taxon>Hexacorallia</taxon>
        <taxon>Actiniaria</taxon>
        <taxon>Aiptasiidae</taxon>
        <taxon>Exaiptasia</taxon>
    </lineage>
</organism>
<dbReference type="FunFam" id="2.10.25.10:FF:000125">
    <property type="entry name" value="Neurogenic locus notch protein-like"/>
    <property type="match status" value="1"/>
</dbReference>
<dbReference type="CDD" id="cd00054">
    <property type="entry name" value="EGF_CA"/>
    <property type="match status" value="4"/>
</dbReference>